<name>A0A7T4DKU8_9MICO</name>
<sequence>MDSVDIREAESTLSRLLDVVDGGETVIITRHGLPIACLTPFRSVSRQTRLGFLEGHGTVSDEFDDIESDRINTLFSDAEQ</sequence>
<dbReference type="NCBIfam" id="TIGR01552">
    <property type="entry name" value="phd_fam"/>
    <property type="match status" value="1"/>
</dbReference>
<dbReference type="AlphaFoldDB" id="A0A7T4DKU8"/>
<reference evidence="2 3" key="1">
    <citation type="submission" date="2020-12" db="EMBL/GenBank/DDBJ databases">
        <title>FDA dAtabase for Regulatory Grade micrObial Sequences (FDA-ARGOS): Supporting development and validation of Infectious Disease Dx tests.</title>
        <authorList>
            <person name="Sproer C."/>
            <person name="Gronow S."/>
            <person name="Severitt S."/>
            <person name="Schroder I."/>
            <person name="Tallon L."/>
            <person name="Sadzewicz L."/>
            <person name="Zhao X."/>
            <person name="Boylan J."/>
            <person name="Ott S."/>
            <person name="Bowen H."/>
            <person name="Vavikolanu K."/>
            <person name="Mehta A."/>
            <person name="Aluvathingal J."/>
            <person name="Nadendla S."/>
            <person name="Lowell S."/>
            <person name="Myers T."/>
            <person name="Yan Y."/>
            <person name="Sichtig H."/>
        </authorList>
    </citation>
    <scope>NUCLEOTIDE SEQUENCE [LARGE SCALE GENOMIC DNA]</scope>
    <source>
        <strain evidence="2 3">FDAARGOS_990</strain>
    </source>
</reference>
<protein>
    <submittedName>
        <fullName evidence="2">Type II toxin-antitoxin system prevent-host-death family antitoxin</fullName>
    </submittedName>
</protein>
<evidence type="ECO:0000256" key="1">
    <source>
        <dbReference type="ARBA" id="ARBA00009981"/>
    </source>
</evidence>
<evidence type="ECO:0000313" key="3">
    <source>
        <dbReference type="Proteomes" id="UP000595374"/>
    </source>
</evidence>
<dbReference type="InterPro" id="IPR036165">
    <property type="entry name" value="YefM-like_sf"/>
</dbReference>
<dbReference type="EMBL" id="CP065989">
    <property type="protein sequence ID" value="QQB15169.1"/>
    <property type="molecule type" value="Genomic_DNA"/>
</dbReference>
<gene>
    <name evidence="2" type="ORF">I6H47_04220</name>
</gene>
<dbReference type="Gene3D" id="3.40.1620.10">
    <property type="entry name" value="YefM-like domain"/>
    <property type="match status" value="1"/>
</dbReference>
<proteinExistence type="inferred from homology"/>
<dbReference type="SUPFAM" id="SSF143120">
    <property type="entry name" value="YefM-like"/>
    <property type="match status" value="1"/>
</dbReference>
<dbReference type="RefSeq" id="WP_198500193.1">
    <property type="nucleotide sequence ID" value="NZ_CP065989.1"/>
</dbReference>
<evidence type="ECO:0000313" key="2">
    <source>
        <dbReference type="EMBL" id="QQB15169.1"/>
    </source>
</evidence>
<dbReference type="Proteomes" id="UP000595374">
    <property type="component" value="Chromosome"/>
</dbReference>
<accession>A0A7T4DKU8</accession>
<organism evidence="2 3">
    <name type="scientific">Brevibacterium casei</name>
    <dbReference type="NCBI Taxonomy" id="33889"/>
    <lineage>
        <taxon>Bacteria</taxon>
        <taxon>Bacillati</taxon>
        <taxon>Actinomycetota</taxon>
        <taxon>Actinomycetes</taxon>
        <taxon>Micrococcales</taxon>
        <taxon>Brevibacteriaceae</taxon>
        <taxon>Brevibacterium</taxon>
    </lineage>
</organism>
<comment type="similarity">
    <text evidence="1">Belongs to the phD/YefM antitoxin family.</text>
</comment>